<evidence type="ECO:0000313" key="5">
    <source>
        <dbReference type="Proteomes" id="UP001307849"/>
    </source>
</evidence>
<dbReference type="AlphaFoldDB" id="A0AAN8RQ02"/>
<sequence>MAVRQQTWGPSPSSATDTYLRMREYNISPVSPVGNAGHSRSPNARPLLSNHSSHGSRGMSVSNVSSPQSGTPIILPHGYLPYGGERRHSYSSSDLNRIGTDRRASVDTTWEASWGERPRSSGSENGFFPPTPTVTIPQSAAFSGFSPIHRQSSMPTDASLAMFASVPLDYPNLLRQWLTPIDFQLERLQLQKTRTDRTFEWLVTVDGQFTRWVKSNSPDSAVLWLCDRPGVGKSVATSLILQAVETHCYSERLSFAYIFGKRANKLNPAPQAVDFIKSLAFQIFRSHPVSGGHSPQGWETYSKYSSQIPTFDQAVEFLAEVLKNRKTYLVVDGIDECFQPSEVLEAILGLPTVADGTTRILISSRMRPDAFDPDGLYPVIRLTPQKGIYSADLRHFVEDEVSKIEGFHKTSERFTEAVAKVIAASDGNFLWASALLADLKVAQAQGRFWETITTIPLEIRILVKQELWKIWQKPESKRRLALETLEWTIFCMEPLSVGSFPFGRLFGSDGSFLDYEHRRIDRSRFLLRFGTEFLIFPTLDGKFELFHHRLADYILLTSMEENPQFQLTDGPTRLALSCVRYLSSPQFQDSLNSETYQHTAIHSSEAGAAKSYLRSKYRCLEYSSAHLVHHLLKVSDVTTEDGSELVSALITFFLSTNATTWVEAGQVFDNSFSRSFINSCPELMEWMRSVVAVHPRWRESLQAFTARLEGLKAHANSSRNLLARPQAQNRPRSVTYESPVIQVTSYHGDIPSSAVDTRRSRSRSPRSIGNLLTSLTSGSREETSRSPQRRTREEVEQGVQRRSSARSTFPLTNNEVRRSSAGATFGAITSAIAIANISATSAIPLQYHYPVRDEPCNSWGPASQPYSPHEQLQFSHSAFGPPNPARQQSVAQRQQYASPPPPHQQHRQHQQQPYPMQEYYGPTGYPQNEYAPSEPPPPYMRYA</sequence>
<evidence type="ECO:0000259" key="3">
    <source>
        <dbReference type="Pfam" id="PF24883"/>
    </source>
</evidence>
<name>A0AAN8RQ02_9PEZI</name>
<evidence type="ECO:0000256" key="2">
    <source>
        <dbReference type="SAM" id="MobiDB-lite"/>
    </source>
</evidence>
<dbReference type="Proteomes" id="UP001307849">
    <property type="component" value="Unassembled WGS sequence"/>
</dbReference>
<feature type="region of interest" description="Disordered" evidence="2">
    <location>
        <begin position="747"/>
        <end position="815"/>
    </location>
</feature>
<feature type="compositionally biased region" description="Polar residues" evidence="2">
    <location>
        <begin position="885"/>
        <end position="897"/>
    </location>
</feature>
<evidence type="ECO:0000256" key="1">
    <source>
        <dbReference type="ARBA" id="ARBA00022737"/>
    </source>
</evidence>
<reference evidence="4 5" key="1">
    <citation type="submission" date="2019-10" db="EMBL/GenBank/DDBJ databases">
        <authorList>
            <person name="Palmer J.M."/>
        </authorList>
    </citation>
    <scope>NUCLEOTIDE SEQUENCE [LARGE SCALE GENOMIC DNA]</scope>
    <source>
        <strain evidence="4 5">TWF506</strain>
    </source>
</reference>
<dbReference type="PANTHER" id="PTHR10039:SF15">
    <property type="entry name" value="NACHT DOMAIN-CONTAINING PROTEIN"/>
    <property type="match status" value="1"/>
</dbReference>
<evidence type="ECO:0000313" key="4">
    <source>
        <dbReference type="EMBL" id="KAK6499491.1"/>
    </source>
</evidence>
<feature type="region of interest" description="Disordered" evidence="2">
    <location>
        <begin position="860"/>
        <end position="943"/>
    </location>
</feature>
<dbReference type="Gene3D" id="3.40.50.300">
    <property type="entry name" value="P-loop containing nucleotide triphosphate hydrolases"/>
    <property type="match status" value="1"/>
</dbReference>
<keyword evidence="5" id="KW-1185">Reference proteome</keyword>
<feature type="compositionally biased region" description="Pro residues" evidence="2">
    <location>
        <begin position="933"/>
        <end position="943"/>
    </location>
</feature>
<dbReference type="Pfam" id="PF24883">
    <property type="entry name" value="NPHP3_N"/>
    <property type="match status" value="1"/>
</dbReference>
<keyword evidence="1" id="KW-0677">Repeat</keyword>
<dbReference type="EMBL" id="JAVHJM010000013">
    <property type="protein sequence ID" value="KAK6499491.1"/>
    <property type="molecule type" value="Genomic_DNA"/>
</dbReference>
<gene>
    <name evidence="4" type="ORF">TWF506_004121</name>
</gene>
<protein>
    <recommendedName>
        <fullName evidence="3">Nephrocystin 3-like N-terminal domain-containing protein</fullName>
    </recommendedName>
</protein>
<dbReference type="InterPro" id="IPR027417">
    <property type="entry name" value="P-loop_NTPase"/>
</dbReference>
<dbReference type="InterPro" id="IPR056884">
    <property type="entry name" value="NPHP3-like_N"/>
</dbReference>
<feature type="compositionally biased region" description="Polar residues" evidence="2">
    <location>
        <begin position="49"/>
        <end position="71"/>
    </location>
</feature>
<feature type="compositionally biased region" description="Low complexity" evidence="2">
    <location>
        <begin position="910"/>
        <end position="922"/>
    </location>
</feature>
<dbReference type="PANTHER" id="PTHR10039">
    <property type="entry name" value="AMELOGENIN"/>
    <property type="match status" value="1"/>
</dbReference>
<feature type="compositionally biased region" description="Basic and acidic residues" evidence="2">
    <location>
        <begin position="779"/>
        <end position="795"/>
    </location>
</feature>
<proteinExistence type="predicted"/>
<dbReference type="SUPFAM" id="SSF52540">
    <property type="entry name" value="P-loop containing nucleoside triphosphate hydrolases"/>
    <property type="match status" value="1"/>
</dbReference>
<organism evidence="4 5">
    <name type="scientific">Arthrobotrys conoides</name>
    <dbReference type="NCBI Taxonomy" id="74498"/>
    <lineage>
        <taxon>Eukaryota</taxon>
        <taxon>Fungi</taxon>
        <taxon>Dikarya</taxon>
        <taxon>Ascomycota</taxon>
        <taxon>Pezizomycotina</taxon>
        <taxon>Orbiliomycetes</taxon>
        <taxon>Orbiliales</taxon>
        <taxon>Orbiliaceae</taxon>
        <taxon>Arthrobotrys</taxon>
    </lineage>
</organism>
<feature type="region of interest" description="Disordered" evidence="2">
    <location>
        <begin position="30"/>
        <end position="78"/>
    </location>
</feature>
<feature type="compositionally biased region" description="Polar residues" evidence="2">
    <location>
        <begin position="860"/>
        <end position="876"/>
    </location>
</feature>
<accession>A0AAN8RQ02</accession>
<comment type="caution">
    <text evidence="4">The sequence shown here is derived from an EMBL/GenBank/DDBJ whole genome shotgun (WGS) entry which is preliminary data.</text>
</comment>
<feature type="compositionally biased region" description="Polar residues" evidence="2">
    <location>
        <begin position="800"/>
        <end position="814"/>
    </location>
</feature>
<feature type="domain" description="Nephrocystin 3-like N-terminal" evidence="3">
    <location>
        <begin position="198"/>
        <end position="365"/>
    </location>
</feature>